<gene>
    <name evidence="2" type="ORF">SNE35_24550</name>
</gene>
<organism evidence="2 3">
    <name type="scientific">Roseateles agri</name>
    <dbReference type="NCBI Taxonomy" id="3098619"/>
    <lineage>
        <taxon>Bacteria</taxon>
        <taxon>Pseudomonadati</taxon>
        <taxon>Pseudomonadota</taxon>
        <taxon>Betaproteobacteria</taxon>
        <taxon>Burkholderiales</taxon>
        <taxon>Sphaerotilaceae</taxon>
        <taxon>Roseateles</taxon>
    </lineage>
</organism>
<evidence type="ECO:0000313" key="2">
    <source>
        <dbReference type="EMBL" id="MDY0747696.1"/>
    </source>
</evidence>
<dbReference type="RefSeq" id="WP_431312790.1">
    <property type="nucleotide sequence ID" value="NZ_JAXCLA010000008.1"/>
</dbReference>
<accession>A0ABU5DN10</accession>
<dbReference type="Pfam" id="PF13657">
    <property type="entry name" value="Couple_hipA"/>
    <property type="match status" value="1"/>
</dbReference>
<feature type="domain" description="HipA N-terminal subdomain 1" evidence="1">
    <location>
        <begin position="2"/>
        <end position="67"/>
    </location>
</feature>
<protein>
    <submittedName>
        <fullName evidence="2">HipA N-terminal domain-containing protein</fullName>
    </submittedName>
</protein>
<dbReference type="EMBL" id="JAXCLA010000008">
    <property type="protein sequence ID" value="MDY0747696.1"/>
    <property type="molecule type" value="Genomic_DNA"/>
</dbReference>
<evidence type="ECO:0000259" key="1">
    <source>
        <dbReference type="Pfam" id="PF13657"/>
    </source>
</evidence>
<evidence type="ECO:0000313" key="3">
    <source>
        <dbReference type="Proteomes" id="UP001285263"/>
    </source>
</evidence>
<keyword evidence="3" id="KW-1185">Reference proteome</keyword>
<sequence>MRLSLSLPFTPSNAPHRGHKVRAYSEYLLPDSTDIRDRLARRFNIGSTGAFELLAEIGRDCVGALEVLPDGSDSSSIYTLAAEPLSEARIAKVLGGATTPNAMVCGFDDDDLRISIAGAQENRPAAAGRTVVLSSRATPTTSISKLPQGLIGARRSTCATRSRTSGCASRS</sequence>
<dbReference type="Proteomes" id="UP001285263">
    <property type="component" value="Unassembled WGS sequence"/>
</dbReference>
<name>A0ABU5DN10_9BURK</name>
<proteinExistence type="predicted"/>
<reference evidence="2 3" key="1">
    <citation type="submission" date="2023-11" db="EMBL/GenBank/DDBJ databases">
        <title>Paucibacter sp. nov., isolated from fresh soil in Korea.</title>
        <authorList>
            <person name="Le N.T.T."/>
        </authorList>
    </citation>
    <scope>NUCLEOTIDE SEQUENCE [LARGE SCALE GENOMIC DNA]</scope>
    <source>
        <strain evidence="2 3">R3-3</strain>
    </source>
</reference>
<comment type="caution">
    <text evidence="2">The sequence shown here is derived from an EMBL/GenBank/DDBJ whole genome shotgun (WGS) entry which is preliminary data.</text>
</comment>
<dbReference type="NCBIfam" id="TIGR03071">
    <property type="entry name" value="couple_hipA"/>
    <property type="match status" value="1"/>
</dbReference>
<dbReference type="InterPro" id="IPR017508">
    <property type="entry name" value="HipA_N1"/>
</dbReference>